<dbReference type="Proteomes" id="UP000668403">
    <property type="component" value="Unassembled WGS sequence"/>
</dbReference>
<keyword evidence="4" id="KW-1185">Reference proteome</keyword>
<evidence type="ECO:0000313" key="4">
    <source>
        <dbReference type="Proteomes" id="UP000668403"/>
    </source>
</evidence>
<keyword evidence="1" id="KW-0472">Membrane</keyword>
<evidence type="ECO:0000313" key="3">
    <source>
        <dbReference type="EMBL" id="MBO2990453.1"/>
    </source>
</evidence>
<dbReference type="AlphaFoldDB" id="A0A939QFV3"/>
<sequence length="121" mass="12252">MDGRAARETPVHLRLTHRGRVVFGTIGTLLTAGVLALLAALGATSASASAEQSEQSFSTVVAAPGDSLWGIAESLDPEGDPRDLVAELVTLNGMDGSGVQAGESIAVPTRYADAPGVIPAQ</sequence>
<feature type="transmembrane region" description="Helical" evidence="1">
    <location>
        <begin position="21"/>
        <end position="43"/>
    </location>
</feature>
<protein>
    <recommendedName>
        <fullName evidence="2">LysM domain-containing protein</fullName>
    </recommendedName>
</protein>
<evidence type="ECO:0000256" key="1">
    <source>
        <dbReference type="SAM" id="Phobius"/>
    </source>
</evidence>
<dbReference type="PROSITE" id="PS51782">
    <property type="entry name" value="LYSM"/>
    <property type="match status" value="1"/>
</dbReference>
<proteinExistence type="predicted"/>
<keyword evidence="1" id="KW-0812">Transmembrane</keyword>
<accession>A0A939QFV3</accession>
<keyword evidence="1" id="KW-1133">Transmembrane helix</keyword>
<dbReference type="EMBL" id="JAGFBF010000005">
    <property type="protein sequence ID" value="MBO2990453.1"/>
    <property type="molecule type" value="Genomic_DNA"/>
</dbReference>
<dbReference type="InterPro" id="IPR036779">
    <property type="entry name" value="LysM_dom_sf"/>
</dbReference>
<gene>
    <name evidence="3" type="ORF">J4H85_10660</name>
</gene>
<reference evidence="3" key="1">
    <citation type="submission" date="2021-03" db="EMBL/GenBank/DDBJ databases">
        <title>Leucobacter chromiisoli sp. nov., isolated from chromium-containing soil of chemical plant.</title>
        <authorList>
            <person name="Xu Z."/>
        </authorList>
    </citation>
    <scope>NUCLEOTIDE SEQUENCE</scope>
    <source>
        <strain evidence="3">K 70/01</strain>
    </source>
</reference>
<dbReference type="InterPro" id="IPR018392">
    <property type="entry name" value="LysM"/>
</dbReference>
<evidence type="ECO:0000259" key="2">
    <source>
        <dbReference type="PROSITE" id="PS51782"/>
    </source>
</evidence>
<name>A0A939QFV3_9MICO</name>
<organism evidence="3 4">
    <name type="scientific">Leucobacter tardus</name>
    <dbReference type="NCBI Taxonomy" id="501483"/>
    <lineage>
        <taxon>Bacteria</taxon>
        <taxon>Bacillati</taxon>
        <taxon>Actinomycetota</taxon>
        <taxon>Actinomycetes</taxon>
        <taxon>Micrococcales</taxon>
        <taxon>Microbacteriaceae</taxon>
        <taxon>Leucobacter</taxon>
    </lineage>
</organism>
<comment type="caution">
    <text evidence="3">The sequence shown here is derived from an EMBL/GenBank/DDBJ whole genome shotgun (WGS) entry which is preliminary data.</text>
</comment>
<feature type="domain" description="LysM" evidence="2">
    <location>
        <begin position="58"/>
        <end position="107"/>
    </location>
</feature>
<dbReference type="Gene3D" id="3.10.350.10">
    <property type="entry name" value="LysM domain"/>
    <property type="match status" value="1"/>
</dbReference>